<dbReference type="Proteomes" id="UP000075882">
    <property type="component" value="Unassembled WGS sequence"/>
</dbReference>
<accession>A0A8W7PKY9</accession>
<reference evidence="2" key="1">
    <citation type="submission" date="2022-08" db="UniProtKB">
        <authorList>
            <consortium name="EnsemblMetazoa"/>
        </authorList>
    </citation>
    <scope>IDENTIFICATION</scope>
</reference>
<feature type="compositionally biased region" description="Basic and acidic residues" evidence="1">
    <location>
        <begin position="70"/>
        <end position="80"/>
    </location>
</feature>
<feature type="compositionally biased region" description="Low complexity" evidence="1">
    <location>
        <begin position="84"/>
        <end position="98"/>
    </location>
</feature>
<evidence type="ECO:0000313" key="2">
    <source>
        <dbReference type="EnsemblMetazoa" id="ACOM033633-PA.1"/>
    </source>
</evidence>
<sequence>MPYSNGATLRFLVPAVLRGSQRSVCRLTRVSISSDSVYHDDSDDSGASSVIPIAYRPVSSPGSTDGESMDGDKQRVHRSAELLGTGTAAPACGGTPAGRVRAEHLDGNRQPSTSAGRNGNRNVFT</sequence>
<name>A0A8W7PKY9_ANOCL</name>
<protein>
    <submittedName>
        <fullName evidence="2">Uncharacterized protein</fullName>
    </submittedName>
</protein>
<dbReference type="EnsemblMetazoa" id="ACOM033633-RA">
    <property type="protein sequence ID" value="ACOM033633-PA.1"/>
    <property type="gene ID" value="ACOM033633"/>
</dbReference>
<feature type="region of interest" description="Disordered" evidence="1">
    <location>
        <begin position="35"/>
        <end position="125"/>
    </location>
</feature>
<feature type="compositionally biased region" description="Polar residues" evidence="1">
    <location>
        <begin position="109"/>
        <end position="125"/>
    </location>
</feature>
<evidence type="ECO:0000256" key="1">
    <source>
        <dbReference type="SAM" id="MobiDB-lite"/>
    </source>
</evidence>
<dbReference type="AlphaFoldDB" id="A0A8W7PKY9"/>
<proteinExistence type="predicted"/>
<organism evidence="2">
    <name type="scientific">Anopheles coluzzii</name>
    <name type="common">African malaria mosquito</name>
    <dbReference type="NCBI Taxonomy" id="1518534"/>
    <lineage>
        <taxon>Eukaryota</taxon>
        <taxon>Metazoa</taxon>
        <taxon>Ecdysozoa</taxon>
        <taxon>Arthropoda</taxon>
        <taxon>Hexapoda</taxon>
        <taxon>Insecta</taxon>
        <taxon>Pterygota</taxon>
        <taxon>Neoptera</taxon>
        <taxon>Endopterygota</taxon>
        <taxon>Diptera</taxon>
        <taxon>Nematocera</taxon>
        <taxon>Culicoidea</taxon>
        <taxon>Culicidae</taxon>
        <taxon>Anophelinae</taxon>
        <taxon>Anopheles</taxon>
    </lineage>
</organism>